<name>A0A4Y7KQ51_PAPSO</name>
<gene>
    <name evidence="1" type="ORF">C5167_050469</name>
</gene>
<dbReference type="Gramene" id="RZC74986">
    <property type="protein sequence ID" value="RZC74986"/>
    <property type="gene ID" value="C5167_050469"/>
</dbReference>
<dbReference type="EMBL" id="CM010722">
    <property type="protein sequence ID" value="RZC74986.1"/>
    <property type="molecule type" value="Genomic_DNA"/>
</dbReference>
<reference evidence="1 2" key="1">
    <citation type="journal article" date="2018" name="Science">
        <title>The opium poppy genome and morphinan production.</title>
        <authorList>
            <person name="Guo L."/>
            <person name="Winzer T."/>
            <person name="Yang X."/>
            <person name="Li Y."/>
            <person name="Ning Z."/>
            <person name="He Z."/>
            <person name="Teodor R."/>
            <person name="Lu Y."/>
            <person name="Bowser T.A."/>
            <person name="Graham I.A."/>
            <person name="Ye K."/>
        </authorList>
    </citation>
    <scope>NUCLEOTIDE SEQUENCE [LARGE SCALE GENOMIC DNA]</scope>
    <source>
        <strain evidence="2">cv. HN1</strain>
        <tissue evidence="1">Leaves</tissue>
    </source>
</reference>
<organism evidence="1 2">
    <name type="scientific">Papaver somniferum</name>
    <name type="common">Opium poppy</name>
    <dbReference type="NCBI Taxonomy" id="3469"/>
    <lineage>
        <taxon>Eukaryota</taxon>
        <taxon>Viridiplantae</taxon>
        <taxon>Streptophyta</taxon>
        <taxon>Embryophyta</taxon>
        <taxon>Tracheophyta</taxon>
        <taxon>Spermatophyta</taxon>
        <taxon>Magnoliopsida</taxon>
        <taxon>Ranunculales</taxon>
        <taxon>Papaveraceae</taxon>
        <taxon>Papaveroideae</taxon>
        <taxon>Papaver</taxon>
    </lineage>
</organism>
<keyword evidence="2" id="KW-1185">Reference proteome</keyword>
<proteinExistence type="predicted"/>
<accession>A0A4Y7KQ51</accession>
<protein>
    <submittedName>
        <fullName evidence="1">Uncharacterized protein</fullName>
    </submittedName>
</protein>
<dbReference type="Proteomes" id="UP000316621">
    <property type="component" value="Chromosome 8"/>
</dbReference>
<evidence type="ECO:0000313" key="1">
    <source>
        <dbReference type="EMBL" id="RZC74986.1"/>
    </source>
</evidence>
<sequence>MEDPSWQCWRGLGIKDDLAAPSTHWVVNVRMDGCSFKNPKLAGCGVFLLDYSAFVGVHHAFATHAVIAT</sequence>
<dbReference type="AlphaFoldDB" id="A0A4Y7KQ51"/>
<evidence type="ECO:0000313" key="2">
    <source>
        <dbReference type="Proteomes" id="UP000316621"/>
    </source>
</evidence>